<sequence>MEEGTVQRCPLTRAAPPTTPSFEGRATTEAGPGSPFQSGDDDNSHGSHVDGTVGGRDTGVARGVNLKCVKVLNRRGSGSSADIAAAFDADAGAKVADPSARIILSASLGGRFRPGSPDAMGTAARRASEAGVVVVVAAGNDGGDACVVSPAYELEGEDFTIVAELVRTGVADGQFTSCGCTHLRWACRESPVAGDGHVRLLRVPMRDCHRIVHVVPDFADLFLRRGAGAIPAELGGAVKDVREQRYLE</sequence>
<gene>
    <name evidence="1" type="ORF">I4F81_012339</name>
</gene>
<comment type="caution">
    <text evidence="1">The sequence shown here is derived from an EMBL/GenBank/DDBJ whole genome shotgun (WGS) entry which is preliminary data.</text>
</comment>
<dbReference type="EMBL" id="CM020620">
    <property type="protein sequence ID" value="KAK1869874.1"/>
    <property type="molecule type" value="Genomic_DNA"/>
</dbReference>
<evidence type="ECO:0000313" key="2">
    <source>
        <dbReference type="Proteomes" id="UP000798662"/>
    </source>
</evidence>
<proteinExistence type="predicted"/>
<organism evidence="1 2">
    <name type="scientific">Pyropia yezoensis</name>
    <name type="common">Susabi-nori</name>
    <name type="synonym">Porphyra yezoensis</name>
    <dbReference type="NCBI Taxonomy" id="2788"/>
    <lineage>
        <taxon>Eukaryota</taxon>
        <taxon>Rhodophyta</taxon>
        <taxon>Bangiophyceae</taxon>
        <taxon>Bangiales</taxon>
        <taxon>Bangiaceae</taxon>
        <taxon>Pyropia</taxon>
    </lineage>
</organism>
<name>A0ACC3CIW9_PYRYE</name>
<evidence type="ECO:0000313" key="1">
    <source>
        <dbReference type="EMBL" id="KAK1869874.1"/>
    </source>
</evidence>
<protein>
    <submittedName>
        <fullName evidence="1">Uncharacterized protein</fullName>
    </submittedName>
</protein>
<keyword evidence="2" id="KW-1185">Reference proteome</keyword>
<reference evidence="1" key="1">
    <citation type="submission" date="2019-11" db="EMBL/GenBank/DDBJ databases">
        <title>Nori genome reveals adaptations in red seaweeds to the harsh intertidal environment.</title>
        <authorList>
            <person name="Wang D."/>
            <person name="Mao Y."/>
        </authorList>
    </citation>
    <scope>NUCLEOTIDE SEQUENCE</scope>
    <source>
        <tissue evidence="1">Gametophyte</tissue>
    </source>
</reference>
<accession>A0ACC3CIW9</accession>
<dbReference type="Proteomes" id="UP000798662">
    <property type="component" value="Chromosome 3"/>
</dbReference>